<dbReference type="GO" id="GO:0008168">
    <property type="term" value="F:methyltransferase activity"/>
    <property type="evidence" value="ECO:0007669"/>
    <property type="project" value="UniProtKB-KW"/>
</dbReference>
<gene>
    <name evidence="1" type="ORF">Desaf_3051</name>
</gene>
<dbReference type="SUPFAM" id="SSF53335">
    <property type="entry name" value="S-adenosyl-L-methionine-dependent methyltransferases"/>
    <property type="match status" value="1"/>
</dbReference>
<keyword evidence="1" id="KW-0489">Methyltransferase</keyword>
<reference evidence="1 2" key="1">
    <citation type="journal article" date="2011" name="J. Bacteriol.">
        <title>Genome sequence of the mercury-methylating and pleomorphic Desulfovibrio africanus Strain Walvis Bay.</title>
        <authorList>
            <person name="Brown S.D."/>
            <person name="Wall J.D."/>
            <person name="Kucken A.M."/>
            <person name="Gilmour C.C."/>
            <person name="Podar M."/>
            <person name="Brandt C.C."/>
            <person name="Teshima H."/>
            <person name="Detter J.C."/>
            <person name="Han C.S."/>
            <person name="Land M.L."/>
            <person name="Lucas S."/>
            <person name="Han J."/>
            <person name="Pennacchio L."/>
            <person name="Nolan M."/>
            <person name="Pitluck S."/>
            <person name="Woyke T."/>
            <person name="Goodwin L."/>
            <person name="Palumbo A.V."/>
            <person name="Elias D.A."/>
        </authorList>
    </citation>
    <scope>NUCLEOTIDE SEQUENCE [LARGE SCALE GENOMIC DNA]</scope>
    <source>
        <strain evidence="1 2">Walvis Bay</strain>
    </source>
</reference>
<dbReference type="Proteomes" id="UP000007844">
    <property type="component" value="Chromosome"/>
</dbReference>
<dbReference type="STRING" id="690850.Desaf_3051"/>
<accession>F3Z2L6</accession>
<evidence type="ECO:0000313" key="1">
    <source>
        <dbReference type="EMBL" id="EGJ51349.1"/>
    </source>
</evidence>
<proteinExistence type="predicted"/>
<keyword evidence="2" id="KW-1185">Reference proteome</keyword>
<dbReference type="CDD" id="cd02440">
    <property type="entry name" value="AdoMet_MTases"/>
    <property type="match status" value="1"/>
</dbReference>
<protein>
    <submittedName>
        <fullName evidence="1">Methyltransferase type 12</fullName>
    </submittedName>
</protein>
<dbReference type="Pfam" id="PF13489">
    <property type="entry name" value="Methyltransf_23"/>
    <property type="match status" value="1"/>
</dbReference>
<evidence type="ECO:0000313" key="2">
    <source>
        <dbReference type="Proteomes" id="UP000007844"/>
    </source>
</evidence>
<dbReference type="Gene3D" id="3.40.50.150">
    <property type="entry name" value="Vaccinia Virus protein VP39"/>
    <property type="match status" value="1"/>
</dbReference>
<dbReference type="EMBL" id="CP003221">
    <property type="protein sequence ID" value="EGJ51349.1"/>
    <property type="molecule type" value="Genomic_DNA"/>
</dbReference>
<dbReference type="KEGG" id="daf:Desaf_3051"/>
<keyword evidence="1" id="KW-0808">Transferase</keyword>
<dbReference type="AlphaFoldDB" id="F3Z2L6"/>
<dbReference type="GO" id="GO:0032259">
    <property type="term" value="P:methylation"/>
    <property type="evidence" value="ECO:0007669"/>
    <property type="project" value="UniProtKB-KW"/>
</dbReference>
<dbReference type="HOGENOM" id="CLU_1208169_0_0_7"/>
<dbReference type="InterPro" id="IPR029063">
    <property type="entry name" value="SAM-dependent_MTases_sf"/>
</dbReference>
<sequence length="229" mass="26382">MRTWLERATKTLARDESAEIAKALKPLPRELSVLDVGCGFGRKMRLLQSLGFSNVEGVEKNTAQVKLARQDGLRVHGAEEFCQGVGQAVYDLLVMAHVIEHFPFDKLLEFLDDYLDRLRPGGWLLVVSPLMHKDFFLDFDHVKPYYPQGIKDFFGKGDEQVQSYSRHTLQLVDIRFRRSPWRLRLNRALILKRGDLPPKVCNFLLALAFRCSGKLLGHKTGWIGLYRKR</sequence>
<name>F3Z2L6_DESAF</name>
<organism evidence="1 2">
    <name type="scientific">Desulfocurvibacter africanus subsp. africanus str. Walvis Bay</name>
    <dbReference type="NCBI Taxonomy" id="690850"/>
    <lineage>
        <taxon>Bacteria</taxon>
        <taxon>Pseudomonadati</taxon>
        <taxon>Thermodesulfobacteriota</taxon>
        <taxon>Desulfovibrionia</taxon>
        <taxon>Desulfovibrionales</taxon>
        <taxon>Desulfovibrionaceae</taxon>
        <taxon>Desulfocurvibacter</taxon>
    </lineage>
</organism>
<dbReference type="PANTHER" id="PTHR43861">
    <property type="entry name" value="TRANS-ACONITATE 2-METHYLTRANSFERASE-RELATED"/>
    <property type="match status" value="1"/>
</dbReference>
<dbReference type="eggNOG" id="COG2227">
    <property type="taxonomic scope" value="Bacteria"/>
</dbReference>